<comment type="caution">
    <text evidence="11">The sequence shown here is derived from an EMBL/GenBank/DDBJ whole genome shotgun (WGS) entry which is preliminary data.</text>
</comment>
<evidence type="ECO:0000256" key="4">
    <source>
        <dbReference type="ARBA" id="ARBA00022679"/>
    </source>
</evidence>
<reference evidence="11" key="1">
    <citation type="journal article" date="2021" name="PeerJ">
        <title>Extensive microbial diversity within the chicken gut microbiome revealed by metagenomics and culture.</title>
        <authorList>
            <person name="Gilroy R."/>
            <person name="Ravi A."/>
            <person name="Getino M."/>
            <person name="Pursley I."/>
            <person name="Horton D.L."/>
            <person name="Alikhan N.F."/>
            <person name="Baker D."/>
            <person name="Gharbi K."/>
            <person name="Hall N."/>
            <person name="Watson M."/>
            <person name="Adriaenssens E.M."/>
            <person name="Foster-Nyarko E."/>
            <person name="Jarju S."/>
            <person name="Secka A."/>
            <person name="Antonio M."/>
            <person name="Oren A."/>
            <person name="Chaudhuri R.R."/>
            <person name="La Ragione R."/>
            <person name="Hildebrand F."/>
            <person name="Pallen M.J."/>
        </authorList>
    </citation>
    <scope>NUCLEOTIDE SEQUENCE</scope>
    <source>
        <strain evidence="11">CHK187-11901</strain>
    </source>
</reference>
<evidence type="ECO:0000256" key="3">
    <source>
        <dbReference type="ARBA" id="ARBA00007353"/>
    </source>
</evidence>
<evidence type="ECO:0000313" key="11">
    <source>
        <dbReference type="EMBL" id="HJC36379.1"/>
    </source>
</evidence>
<dbReference type="Pfam" id="PF02578">
    <property type="entry name" value="Cu-oxidase_4"/>
    <property type="match status" value="1"/>
</dbReference>
<comment type="catalytic activity">
    <reaction evidence="10">
        <text>S-methyl-5'-thioadenosine + phosphate = 5-(methylsulfanyl)-alpha-D-ribose 1-phosphate + adenine</text>
        <dbReference type="Rhea" id="RHEA:11852"/>
        <dbReference type="ChEBI" id="CHEBI:16708"/>
        <dbReference type="ChEBI" id="CHEBI:17509"/>
        <dbReference type="ChEBI" id="CHEBI:43474"/>
        <dbReference type="ChEBI" id="CHEBI:58533"/>
        <dbReference type="EC" id="2.4.2.28"/>
    </reaction>
    <physiologicalReaction direction="left-to-right" evidence="10">
        <dbReference type="Rhea" id="RHEA:11853"/>
    </physiologicalReaction>
</comment>
<evidence type="ECO:0000256" key="9">
    <source>
        <dbReference type="ARBA" id="ARBA00048968"/>
    </source>
</evidence>
<evidence type="ECO:0000256" key="2">
    <source>
        <dbReference type="ARBA" id="ARBA00003215"/>
    </source>
</evidence>
<organism evidence="11 12">
    <name type="scientific">Candidatus Merdibacter merdavium</name>
    <dbReference type="NCBI Taxonomy" id="2838692"/>
    <lineage>
        <taxon>Bacteria</taxon>
        <taxon>Bacillati</taxon>
        <taxon>Bacillota</taxon>
        <taxon>Erysipelotrichia</taxon>
        <taxon>Erysipelotrichales</taxon>
        <taxon>Erysipelotrichaceae</taxon>
        <taxon>Merdibacter</taxon>
    </lineage>
</organism>
<dbReference type="GO" id="GO:0016787">
    <property type="term" value="F:hydrolase activity"/>
    <property type="evidence" value="ECO:0007669"/>
    <property type="project" value="UniProtKB-KW"/>
</dbReference>
<gene>
    <name evidence="11" type="ORF">H9702_04530</name>
</gene>
<dbReference type="PANTHER" id="PTHR30616:SF2">
    <property type="entry name" value="PURINE NUCLEOSIDE PHOSPHORYLASE LACC1"/>
    <property type="match status" value="1"/>
</dbReference>
<dbReference type="InterPro" id="IPR011324">
    <property type="entry name" value="Cytotoxic_necrot_fac-like_cat"/>
</dbReference>
<evidence type="ECO:0000256" key="6">
    <source>
        <dbReference type="ARBA" id="ARBA00022801"/>
    </source>
</evidence>
<dbReference type="EMBL" id="DWWM01000027">
    <property type="protein sequence ID" value="HJC36379.1"/>
    <property type="molecule type" value="Genomic_DNA"/>
</dbReference>
<comment type="similarity">
    <text evidence="3">Belongs to the purine nucleoside phosphorylase YfiH/LACC1 family.</text>
</comment>
<protein>
    <submittedName>
        <fullName evidence="11">Polyphenol oxidase family protein</fullName>
    </submittedName>
</protein>
<keyword evidence="6" id="KW-0378">Hydrolase</keyword>
<evidence type="ECO:0000256" key="10">
    <source>
        <dbReference type="ARBA" id="ARBA00049893"/>
    </source>
</evidence>
<evidence type="ECO:0000256" key="5">
    <source>
        <dbReference type="ARBA" id="ARBA00022723"/>
    </source>
</evidence>
<keyword evidence="7" id="KW-0862">Zinc</keyword>
<comment type="catalytic activity">
    <reaction evidence="1">
        <text>inosine + phosphate = alpha-D-ribose 1-phosphate + hypoxanthine</text>
        <dbReference type="Rhea" id="RHEA:27646"/>
        <dbReference type="ChEBI" id="CHEBI:17368"/>
        <dbReference type="ChEBI" id="CHEBI:17596"/>
        <dbReference type="ChEBI" id="CHEBI:43474"/>
        <dbReference type="ChEBI" id="CHEBI:57720"/>
        <dbReference type="EC" id="2.4.2.1"/>
    </reaction>
    <physiologicalReaction direction="left-to-right" evidence="1">
        <dbReference type="Rhea" id="RHEA:27647"/>
    </physiologicalReaction>
</comment>
<reference evidence="11" key="2">
    <citation type="submission" date="2021-04" db="EMBL/GenBank/DDBJ databases">
        <authorList>
            <person name="Gilroy R."/>
        </authorList>
    </citation>
    <scope>NUCLEOTIDE SEQUENCE</scope>
    <source>
        <strain evidence="11">CHK187-11901</strain>
    </source>
</reference>
<comment type="catalytic activity">
    <reaction evidence="8">
        <text>adenosine + H2O + H(+) = inosine + NH4(+)</text>
        <dbReference type="Rhea" id="RHEA:24408"/>
        <dbReference type="ChEBI" id="CHEBI:15377"/>
        <dbReference type="ChEBI" id="CHEBI:15378"/>
        <dbReference type="ChEBI" id="CHEBI:16335"/>
        <dbReference type="ChEBI" id="CHEBI:17596"/>
        <dbReference type="ChEBI" id="CHEBI:28938"/>
        <dbReference type="EC" id="3.5.4.4"/>
    </reaction>
    <physiologicalReaction direction="left-to-right" evidence="8">
        <dbReference type="Rhea" id="RHEA:24409"/>
    </physiologicalReaction>
</comment>
<dbReference type="GO" id="GO:0005507">
    <property type="term" value="F:copper ion binding"/>
    <property type="evidence" value="ECO:0007669"/>
    <property type="project" value="TreeGrafter"/>
</dbReference>
<dbReference type="GO" id="GO:0017061">
    <property type="term" value="F:S-methyl-5-thioadenosine phosphorylase activity"/>
    <property type="evidence" value="ECO:0007669"/>
    <property type="project" value="UniProtKB-EC"/>
</dbReference>
<dbReference type="Proteomes" id="UP000823896">
    <property type="component" value="Unassembled WGS sequence"/>
</dbReference>
<dbReference type="InterPro" id="IPR038371">
    <property type="entry name" value="Cu_polyphenol_OxRdtase_sf"/>
</dbReference>
<dbReference type="SUPFAM" id="SSF64438">
    <property type="entry name" value="CNF1/YfiH-like putative cysteine hydrolases"/>
    <property type="match status" value="1"/>
</dbReference>
<sequence length="251" mass="28181">MKIMILHEDTRIMAAVTLRDEHAPRYGSMALHTGEEPQAIMANREALSDRTLPLSQWACAAQTHSAQACLVHDEDKGRGARSAQDAIPCDALYTRERQMLIGVFTADCVPLLLHDPSSGIIAAIHAGWPGTVKQITRHTLLRLIDEEGLDPRSTQVWIGPCIHQPSFQIRNDVIEQIRALPFDVSPYLQMQEDGSALADNVGLNVHMLQELGITKEHISICEMDTCTEKKDCFSYRRDHTAGRHFSFLYRK</sequence>
<comment type="function">
    <text evidence="2">Purine nucleoside enzyme that catalyzes the phosphorolysis of adenosine and inosine nucleosides, yielding D-ribose 1-phosphate and the respective free bases, adenine and hypoxanthine. Also catalyzes the phosphorolysis of S-methyl-5'-thioadenosine into adenine and S-methyl-5-thio-alpha-D-ribose 1-phosphate. Also has adenosine deaminase activity.</text>
</comment>
<evidence type="ECO:0000256" key="1">
    <source>
        <dbReference type="ARBA" id="ARBA00000553"/>
    </source>
</evidence>
<dbReference type="InterPro" id="IPR003730">
    <property type="entry name" value="Cu_polyphenol_OxRdtase"/>
</dbReference>
<dbReference type="Gene3D" id="3.60.140.10">
    <property type="entry name" value="CNF1/YfiH-like putative cysteine hydrolases"/>
    <property type="match status" value="1"/>
</dbReference>
<keyword evidence="5" id="KW-0479">Metal-binding</keyword>
<dbReference type="CDD" id="cd16833">
    <property type="entry name" value="YfiH"/>
    <property type="match status" value="1"/>
</dbReference>
<proteinExistence type="inferred from homology"/>
<comment type="catalytic activity">
    <reaction evidence="9">
        <text>adenosine + phosphate = alpha-D-ribose 1-phosphate + adenine</text>
        <dbReference type="Rhea" id="RHEA:27642"/>
        <dbReference type="ChEBI" id="CHEBI:16335"/>
        <dbReference type="ChEBI" id="CHEBI:16708"/>
        <dbReference type="ChEBI" id="CHEBI:43474"/>
        <dbReference type="ChEBI" id="CHEBI:57720"/>
        <dbReference type="EC" id="2.4.2.1"/>
    </reaction>
    <physiologicalReaction direction="left-to-right" evidence="9">
        <dbReference type="Rhea" id="RHEA:27643"/>
    </physiologicalReaction>
</comment>
<name>A0A9D2NR20_9FIRM</name>
<evidence type="ECO:0000256" key="7">
    <source>
        <dbReference type="ARBA" id="ARBA00022833"/>
    </source>
</evidence>
<dbReference type="AlphaFoldDB" id="A0A9D2NR20"/>
<accession>A0A9D2NR20</accession>
<keyword evidence="4" id="KW-0808">Transferase</keyword>
<evidence type="ECO:0000313" key="12">
    <source>
        <dbReference type="Proteomes" id="UP000823896"/>
    </source>
</evidence>
<evidence type="ECO:0000256" key="8">
    <source>
        <dbReference type="ARBA" id="ARBA00047989"/>
    </source>
</evidence>
<dbReference type="PANTHER" id="PTHR30616">
    <property type="entry name" value="UNCHARACTERIZED PROTEIN YFIH"/>
    <property type="match status" value="1"/>
</dbReference>